<feature type="compositionally biased region" description="Low complexity" evidence="1">
    <location>
        <begin position="95"/>
        <end position="114"/>
    </location>
</feature>
<proteinExistence type="predicted"/>
<evidence type="ECO:0000313" key="5">
    <source>
        <dbReference type="Proteomes" id="UP000195781"/>
    </source>
</evidence>
<organism evidence="4 5">
    <name type="scientific">[Collinsella] massiliensis</name>
    <dbReference type="NCBI Taxonomy" id="1232426"/>
    <lineage>
        <taxon>Bacteria</taxon>
        <taxon>Bacillati</taxon>
        <taxon>Actinomycetota</taxon>
        <taxon>Coriobacteriia</taxon>
        <taxon>Coriobacteriales</taxon>
        <taxon>Coriobacteriaceae</taxon>
        <taxon>Enorma</taxon>
    </lineage>
</organism>
<dbReference type="InterPro" id="IPR057025">
    <property type="entry name" value="Znr_FGT1_2"/>
</dbReference>
<dbReference type="Gene3D" id="2.20.28.160">
    <property type="match status" value="1"/>
</dbReference>
<evidence type="ECO:0000256" key="2">
    <source>
        <dbReference type="SAM" id="Phobius"/>
    </source>
</evidence>
<evidence type="ECO:0000313" key="4">
    <source>
        <dbReference type="EMBL" id="OUN88850.1"/>
    </source>
</evidence>
<evidence type="ECO:0000259" key="3">
    <source>
        <dbReference type="Pfam" id="PF23548"/>
    </source>
</evidence>
<dbReference type="EMBL" id="NFIE01000008">
    <property type="protein sequence ID" value="OUN88850.1"/>
    <property type="molecule type" value="Genomic_DNA"/>
</dbReference>
<dbReference type="Pfam" id="PF23548">
    <property type="entry name" value="Zn_ribbon_FGT1_2"/>
    <property type="match status" value="1"/>
</dbReference>
<keyword evidence="2" id="KW-0812">Transmembrane</keyword>
<feature type="domain" description="FORGETTER1 second zinc ribbon" evidence="3">
    <location>
        <begin position="136"/>
        <end position="165"/>
    </location>
</feature>
<feature type="transmembrane region" description="Helical" evidence="2">
    <location>
        <begin position="46"/>
        <end position="65"/>
    </location>
</feature>
<feature type="transmembrane region" description="Helical" evidence="2">
    <location>
        <begin position="21"/>
        <end position="40"/>
    </location>
</feature>
<name>A0A1Y3Y3F3_9ACTN</name>
<accession>A0A1Y3Y3F3</accession>
<feature type="region of interest" description="Disordered" evidence="1">
    <location>
        <begin position="93"/>
        <end position="120"/>
    </location>
</feature>
<reference evidence="5" key="1">
    <citation type="submission" date="2017-04" db="EMBL/GenBank/DDBJ databases">
        <title>Function of individual gut microbiota members based on whole genome sequencing of pure cultures obtained from chicken caecum.</title>
        <authorList>
            <person name="Medvecky M."/>
            <person name="Cejkova D."/>
            <person name="Polansky O."/>
            <person name="Karasova D."/>
            <person name="Kubasova T."/>
            <person name="Cizek A."/>
            <person name="Rychlik I."/>
        </authorList>
    </citation>
    <scope>NUCLEOTIDE SEQUENCE [LARGE SCALE GENOMIC DNA]</scope>
    <source>
        <strain evidence="5">An5</strain>
    </source>
</reference>
<evidence type="ECO:0000256" key="1">
    <source>
        <dbReference type="SAM" id="MobiDB-lite"/>
    </source>
</evidence>
<keyword evidence="5" id="KW-1185">Reference proteome</keyword>
<keyword evidence="2" id="KW-1133">Transmembrane helix</keyword>
<protein>
    <recommendedName>
        <fullName evidence="3">FORGETTER1 second zinc ribbon domain-containing protein</fullName>
    </recommendedName>
</protein>
<dbReference type="Proteomes" id="UP000195781">
    <property type="component" value="Unassembled WGS sequence"/>
</dbReference>
<gene>
    <name evidence="4" type="ORF">B5G02_04605</name>
</gene>
<sequence>MRAITLLKGFIAMQDFMKGRYGVDDLTTALGAIGVVLTLIGTIFSLRTLSVIALLIIVLGLVRAFSKNFEQRRAENEAFHRLVARIPVIGDRFKGSPGTGSRPRSGGAGSAATGDLKRQARTAKKMWKERKTKAFLKCPNCGAMLSVPKGKGKIIVTCPKCHARMETKS</sequence>
<keyword evidence="2" id="KW-0472">Membrane</keyword>
<comment type="caution">
    <text evidence="4">The sequence shown here is derived from an EMBL/GenBank/DDBJ whole genome shotgun (WGS) entry which is preliminary data.</text>
</comment>
<dbReference type="OrthoDB" id="3174166at2"/>
<dbReference type="AlphaFoldDB" id="A0A1Y3Y3F3"/>